<gene>
    <name evidence="2" type="ORF">Y5W_02325</name>
</gene>
<accession>A0ABS0ASB6</accession>
<organism evidence="2 3">
    <name type="scientific">Alloalcanivorax profundimaris</name>
    <dbReference type="NCBI Taxonomy" id="2735259"/>
    <lineage>
        <taxon>Bacteria</taxon>
        <taxon>Pseudomonadati</taxon>
        <taxon>Pseudomonadota</taxon>
        <taxon>Gammaproteobacteria</taxon>
        <taxon>Oceanospirillales</taxon>
        <taxon>Alcanivoracaceae</taxon>
        <taxon>Alloalcanivorax</taxon>
    </lineage>
</organism>
<dbReference type="InterPro" id="IPR037107">
    <property type="entry name" value="Put_OMP_sf"/>
</dbReference>
<dbReference type="EMBL" id="ARXX01000034">
    <property type="protein sequence ID" value="MBF5057031.1"/>
    <property type="molecule type" value="Genomic_DNA"/>
</dbReference>
<proteinExistence type="predicted"/>
<dbReference type="RefSeq" id="WP_228548657.1">
    <property type="nucleotide sequence ID" value="NZ_ARXX01000034.1"/>
</dbReference>
<dbReference type="Pfam" id="PF09982">
    <property type="entry name" value="LpxR"/>
    <property type="match status" value="1"/>
</dbReference>
<dbReference type="Gene3D" id="2.40.128.140">
    <property type="entry name" value="Outer membrane protein"/>
    <property type="match status" value="1"/>
</dbReference>
<protein>
    <recommendedName>
        <fullName evidence="4">Lipid A deacylase LpxR family protein</fullName>
    </recommendedName>
</protein>
<evidence type="ECO:0008006" key="4">
    <source>
        <dbReference type="Google" id="ProtNLM"/>
    </source>
</evidence>
<feature type="region of interest" description="Disordered" evidence="1">
    <location>
        <begin position="57"/>
        <end position="79"/>
    </location>
</feature>
<comment type="caution">
    <text evidence="2">The sequence shown here is derived from an EMBL/GenBank/DDBJ whole genome shotgun (WGS) entry which is preliminary data.</text>
</comment>
<evidence type="ECO:0000313" key="3">
    <source>
        <dbReference type="Proteomes" id="UP000662703"/>
    </source>
</evidence>
<name>A0ABS0ASB6_9GAMM</name>
<keyword evidence="3" id="KW-1185">Reference proteome</keyword>
<reference evidence="2 3" key="1">
    <citation type="submission" date="2012-09" db="EMBL/GenBank/DDBJ databases">
        <title>Genome Sequence of alkane-degrading Bacterium Alcanivorax sp. 521-1.</title>
        <authorList>
            <person name="Lai Q."/>
            <person name="Shao Z."/>
        </authorList>
    </citation>
    <scope>NUCLEOTIDE SEQUENCE [LARGE SCALE GENOMIC DNA]</scope>
    <source>
        <strain evidence="2 3">521-1</strain>
    </source>
</reference>
<evidence type="ECO:0000256" key="1">
    <source>
        <dbReference type="SAM" id="MobiDB-lite"/>
    </source>
</evidence>
<evidence type="ECO:0000313" key="2">
    <source>
        <dbReference type="EMBL" id="MBF5057031.1"/>
    </source>
</evidence>
<dbReference type="Proteomes" id="UP000662703">
    <property type="component" value="Unassembled WGS sequence"/>
</dbReference>
<sequence>MDDAFEHASRKRGVHFKGGLLGAAFLIGVISAPTSLAQSAPASDAPAFMDRDNPQLAMLDREERTPRRPRAEPAREPARESWSFAFDNDALVPTGRDQDYTYGLSFSHTGRDARDAWYSLNPVLTGLDRLFGVDHLAGGEGDARTPIDGHSVEFGLFGFTPEDKEASAPLYDDRPYASLLYMSQSRVRIDRDENVAWHSSLTLGALGLAIVGNGQNAVHKVIGSEHAEGWDHQVSEGGEPTARYTLARQKYLNPSSDNLEVKSTLQASAGYLTEARWSLSFRGGRIADPWWKFNPELASYADGSSRGVGGPAPTESYVWGGAAVVARGYNAFLQGQFRDSEVTYDSDELNHLILEAWLGYTRSFANGWRLSYVLRGHTSEVRDGTADRNVLWGGLIVAKTF</sequence>
<dbReference type="InterPro" id="IPR018707">
    <property type="entry name" value="LpxR"/>
</dbReference>